<dbReference type="RefSeq" id="WP_422920980.1">
    <property type="nucleotide sequence ID" value="NZ_JAMZEJ010000010.1"/>
</dbReference>
<dbReference type="InterPro" id="IPR036291">
    <property type="entry name" value="NAD(P)-bd_dom_sf"/>
</dbReference>
<name>A0ABT1W0U7_9PROT</name>
<protein>
    <submittedName>
        <fullName evidence="3">SDR family oxidoreductase</fullName>
    </submittedName>
</protein>
<keyword evidence="2" id="KW-0560">Oxidoreductase</keyword>
<sequence>MSDQKLAIITGAAGEVGRDTARRFARNGWSLVLCDRNPEVHQLAEEIASESSRLCRGLVVDLARDEEIDRVVDTAVQTGIPLLFLGLIAAINHRAVSLENMDMAVWDRVHSINLRANVKFISASVPFLRKNKGASIVLVSSFWGREGHAFFSPYCASKAALISLTQSAAAELAPDIRVNCVAPGNINTAMHFEALAVEAKQRGIPEEEMRRLEWNKIPMGRPAKISEISSAIHFLSTDDAGYFVGATLDVNGGCRLT</sequence>
<proteinExistence type="inferred from homology"/>
<dbReference type="SUPFAM" id="SSF51735">
    <property type="entry name" value="NAD(P)-binding Rossmann-fold domains"/>
    <property type="match status" value="1"/>
</dbReference>
<dbReference type="CDD" id="cd05233">
    <property type="entry name" value="SDR_c"/>
    <property type="match status" value="1"/>
</dbReference>
<evidence type="ECO:0000313" key="3">
    <source>
        <dbReference type="EMBL" id="MCQ8242222.1"/>
    </source>
</evidence>
<dbReference type="InterPro" id="IPR020904">
    <property type="entry name" value="Sc_DH/Rdtase_CS"/>
</dbReference>
<accession>A0ABT1W0U7</accession>
<dbReference type="PANTHER" id="PTHR43639">
    <property type="entry name" value="OXIDOREDUCTASE, SHORT-CHAIN DEHYDROGENASE/REDUCTASE FAMILY (AFU_ORTHOLOGUE AFUA_5G02870)"/>
    <property type="match status" value="1"/>
</dbReference>
<dbReference type="InterPro" id="IPR002347">
    <property type="entry name" value="SDR_fam"/>
</dbReference>
<evidence type="ECO:0000313" key="4">
    <source>
        <dbReference type="Proteomes" id="UP001524547"/>
    </source>
</evidence>
<dbReference type="Proteomes" id="UP001524547">
    <property type="component" value="Unassembled WGS sequence"/>
</dbReference>
<reference evidence="3 4" key="1">
    <citation type="submission" date="2022-06" db="EMBL/GenBank/DDBJ databases">
        <title>Rhizosaccharibacter gen. nov. sp. nov. KSS12, endophytic bacteria isolated from sugarcane.</title>
        <authorList>
            <person name="Pitiwittayakul N."/>
        </authorList>
    </citation>
    <scope>NUCLEOTIDE SEQUENCE [LARGE SCALE GENOMIC DNA]</scope>
    <source>
        <strain evidence="3 4">KSS12</strain>
    </source>
</reference>
<keyword evidence="4" id="KW-1185">Reference proteome</keyword>
<dbReference type="PRINTS" id="PR00081">
    <property type="entry name" value="GDHRDH"/>
</dbReference>
<evidence type="ECO:0000256" key="1">
    <source>
        <dbReference type="ARBA" id="ARBA00006484"/>
    </source>
</evidence>
<evidence type="ECO:0000256" key="2">
    <source>
        <dbReference type="ARBA" id="ARBA00023002"/>
    </source>
</evidence>
<comment type="similarity">
    <text evidence="1">Belongs to the short-chain dehydrogenases/reductases (SDR) family.</text>
</comment>
<dbReference type="EMBL" id="JAMZEJ010000010">
    <property type="protein sequence ID" value="MCQ8242222.1"/>
    <property type="molecule type" value="Genomic_DNA"/>
</dbReference>
<organism evidence="3 4">
    <name type="scientific">Rhizosaccharibacter radicis</name>
    <dbReference type="NCBI Taxonomy" id="2782605"/>
    <lineage>
        <taxon>Bacteria</taxon>
        <taxon>Pseudomonadati</taxon>
        <taxon>Pseudomonadota</taxon>
        <taxon>Alphaproteobacteria</taxon>
        <taxon>Acetobacterales</taxon>
        <taxon>Acetobacteraceae</taxon>
        <taxon>Rhizosaccharibacter</taxon>
    </lineage>
</organism>
<dbReference type="Gene3D" id="3.40.50.720">
    <property type="entry name" value="NAD(P)-binding Rossmann-like Domain"/>
    <property type="match status" value="1"/>
</dbReference>
<comment type="caution">
    <text evidence="3">The sequence shown here is derived from an EMBL/GenBank/DDBJ whole genome shotgun (WGS) entry which is preliminary data.</text>
</comment>
<dbReference type="Pfam" id="PF13561">
    <property type="entry name" value="adh_short_C2"/>
    <property type="match status" value="1"/>
</dbReference>
<gene>
    <name evidence="3" type="ORF">NFI88_15410</name>
</gene>
<dbReference type="PROSITE" id="PS00061">
    <property type="entry name" value="ADH_SHORT"/>
    <property type="match status" value="1"/>
</dbReference>
<dbReference type="PANTHER" id="PTHR43639:SF1">
    <property type="entry name" value="SHORT-CHAIN DEHYDROGENASE_REDUCTASE FAMILY PROTEIN"/>
    <property type="match status" value="1"/>
</dbReference>